<dbReference type="GeneID" id="69804800"/>
<protein>
    <submittedName>
        <fullName evidence="1">Uncharacterized protein</fullName>
    </submittedName>
</protein>
<dbReference type="RefSeq" id="WP_010353423.1">
    <property type="nucleotide sequence ID" value="NZ_JAGJBY010000001.1"/>
</dbReference>
<evidence type="ECO:0000313" key="1">
    <source>
        <dbReference type="EMBL" id="MDX2962403.1"/>
    </source>
</evidence>
<name>A0AAP6EGX2_9ACTN</name>
<dbReference type="AlphaFoldDB" id="A0AAP6EGX2"/>
<reference evidence="1" key="1">
    <citation type="journal article" date="2023" name="Microb. Genom.">
        <title>Mesoterricola silvestris gen. nov., sp. nov., Mesoterricola sediminis sp. nov., Geothrix oryzae sp. nov., Geothrix edaphica sp. nov., Geothrix rubra sp. nov., and Geothrix limicola sp. nov., six novel members of Acidobacteriota isolated from soils.</title>
        <authorList>
            <person name="Weisberg A.J."/>
            <person name="Pearce E."/>
            <person name="Kramer C.G."/>
            <person name="Chang J.H."/>
            <person name="Clarke C.R."/>
        </authorList>
    </citation>
    <scope>NUCLEOTIDE SEQUENCE</scope>
    <source>
        <strain evidence="1">NRRL_B-16521</strain>
    </source>
</reference>
<gene>
    <name evidence="1" type="ORF">PV399_22215</name>
</gene>
<accession>A0AAP6EGX2</accession>
<evidence type="ECO:0000313" key="2">
    <source>
        <dbReference type="Proteomes" id="UP001282288"/>
    </source>
</evidence>
<dbReference type="Proteomes" id="UP001282288">
    <property type="component" value="Unassembled WGS sequence"/>
</dbReference>
<comment type="caution">
    <text evidence="1">The sequence shown here is derived from an EMBL/GenBank/DDBJ whole genome shotgun (WGS) entry which is preliminary data.</text>
</comment>
<organism evidence="1 2">
    <name type="scientific">Streptomyces acidiscabies</name>
    <dbReference type="NCBI Taxonomy" id="42234"/>
    <lineage>
        <taxon>Bacteria</taxon>
        <taxon>Bacillati</taxon>
        <taxon>Actinomycetota</taxon>
        <taxon>Actinomycetes</taxon>
        <taxon>Kitasatosporales</taxon>
        <taxon>Streptomycetaceae</taxon>
        <taxon>Streptomyces</taxon>
    </lineage>
</organism>
<sequence>MSAPVDFASALLAGSQASAAHTYTYLFCDLRTDTLLAELPMSDVSYSCELNGVGTLTGTIPYSTETLPLDPETASTPARTTLYVDRDGVIVWAGIVWTRTSARGGKQIQAAELLSYFQHRYVKRTLSTDTSLLIDPTYVGTNPASQRLYPDQKHIVWSLLRYARDQAGGDIRLDTSALAGTGDGITRSATYFGYERPEIYKAIVELSGADDGFDFGVEVGWTSPANNNPPVRYRRVKTWFPRRGRTAAQSGLVFSKGGGYGSILSYDWPEDGTSLVTEMSGLGAGTGEARIVRTASADDMIASGWPLLEGVASYDGVIDEAQVQGLTSSALTAQSQAQVQPVFEVSADTDPEFGSYSVGDEALFVIDPEPQSPHGREAVLRIVRIENTAAAGPERVRLTCVGA</sequence>
<dbReference type="EMBL" id="JARAWC010000015">
    <property type="protein sequence ID" value="MDX2962403.1"/>
    <property type="molecule type" value="Genomic_DNA"/>
</dbReference>
<proteinExistence type="predicted"/>